<dbReference type="InterPro" id="IPR002110">
    <property type="entry name" value="Ankyrin_rpt"/>
</dbReference>
<keyword evidence="4" id="KW-1185">Reference proteome</keyword>
<dbReference type="EMBL" id="CAJOBC010001427">
    <property type="protein sequence ID" value="CAF3677882.1"/>
    <property type="molecule type" value="Genomic_DNA"/>
</dbReference>
<dbReference type="Proteomes" id="UP000681722">
    <property type="component" value="Unassembled WGS sequence"/>
</dbReference>
<dbReference type="InterPro" id="IPR036770">
    <property type="entry name" value="Ankyrin_rpt-contain_sf"/>
</dbReference>
<dbReference type="Proteomes" id="UP000663829">
    <property type="component" value="Unassembled WGS sequence"/>
</dbReference>
<dbReference type="AlphaFoldDB" id="A0A813Z751"/>
<dbReference type="EMBL" id="CAJNOQ010001427">
    <property type="protein sequence ID" value="CAF0894206.1"/>
    <property type="molecule type" value="Genomic_DNA"/>
</dbReference>
<gene>
    <name evidence="2" type="ORF">GPM918_LOCUS8286</name>
    <name evidence="3" type="ORF">SRO942_LOCUS8286</name>
</gene>
<name>A0A813Z751_9BILA</name>
<feature type="repeat" description="ANK" evidence="1">
    <location>
        <begin position="203"/>
        <end position="224"/>
    </location>
</feature>
<evidence type="ECO:0000313" key="4">
    <source>
        <dbReference type="Proteomes" id="UP000663829"/>
    </source>
</evidence>
<dbReference type="SMART" id="SM00248">
    <property type="entry name" value="ANK"/>
    <property type="match status" value="2"/>
</dbReference>
<dbReference type="PROSITE" id="PS50088">
    <property type="entry name" value="ANK_REPEAT"/>
    <property type="match status" value="1"/>
</dbReference>
<comment type="caution">
    <text evidence="2">The sequence shown here is derived from an EMBL/GenBank/DDBJ whole genome shotgun (WGS) entry which is preliminary data.</text>
</comment>
<keyword evidence="1" id="KW-0040">ANK repeat</keyword>
<dbReference type="OrthoDB" id="539213at2759"/>
<dbReference type="PANTHER" id="PTHR24121">
    <property type="entry name" value="NO MECHANORECEPTOR POTENTIAL C, ISOFORM D-RELATED"/>
    <property type="match status" value="1"/>
</dbReference>
<proteinExistence type="predicted"/>
<dbReference type="PROSITE" id="PS50297">
    <property type="entry name" value="ANK_REP_REGION"/>
    <property type="match status" value="1"/>
</dbReference>
<sequence length="312" mass="34448">MQYHVQMLLYRSGREIGKTVKDREPLRIPSAVEQAWGKKSVSSEANYTFRNIMTLNMLMHPKIFIISPKKRSNVPVIKNQSTDGVTSNSTPTTPAISDRHASKLGISVIPSVRISPPAIVENLFDWDDGLFENDKRFGRHRRSLIRRWPNNQNEALRRASTTAAIVVAAPLADGVVTTATSGTANGNVEYTMSKRDNNFATECGQTMLHLAAKLDHEEIVRMLMCETSHASSLINNRGQTPLLCAIEAGSTSTATLLMEQDPISLTVKDDSDSSVFHYAAEQCNDIVLSRAIALLKRLSSSTARLTVMIHQA</sequence>
<dbReference type="Gene3D" id="1.25.40.20">
    <property type="entry name" value="Ankyrin repeat-containing domain"/>
    <property type="match status" value="1"/>
</dbReference>
<evidence type="ECO:0000313" key="2">
    <source>
        <dbReference type="EMBL" id="CAF0894206.1"/>
    </source>
</evidence>
<evidence type="ECO:0000256" key="1">
    <source>
        <dbReference type="PROSITE-ProRule" id="PRU00023"/>
    </source>
</evidence>
<evidence type="ECO:0000313" key="3">
    <source>
        <dbReference type="EMBL" id="CAF3677882.1"/>
    </source>
</evidence>
<reference evidence="2" key="1">
    <citation type="submission" date="2021-02" db="EMBL/GenBank/DDBJ databases">
        <authorList>
            <person name="Nowell W R."/>
        </authorList>
    </citation>
    <scope>NUCLEOTIDE SEQUENCE</scope>
</reference>
<protein>
    <submittedName>
        <fullName evidence="2">Uncharacterized protein</fullName>
    </submittedName>
</protein>
<dbReference type="PANTHER" id="PTHR24121:SF23">
    <property type="entry name" value="NO MECHANORECEPTOR POTENTIAL C, ISOFORM H"/>
    <property type="match status" value="1"/>
</dbReference>
<dbReference type="SUPFAM" id="SSF48403">
    <property type="entry name" value="Ankyrin repeat"/>
    <property type="match status" value="1"/>
</dbReference>
<accession>A0A813Z751</accession>
<organism evidence="2 4">
    <name type="scientific">Didymodactylos carnosus</name>
    <dbReference type="NCBI Taxonomy" id="1234261"/>
    <lineage>
        <taxon>Eukaryota</taxon>
        <taxon>Metazoa</taxon>
        <taxon>Spiralia</taxon>
        <taxon>Gnathifera</taxon>
        <taxon>Rotifera</taxon>
        <taxon>Eurotatoria</taxon>
        <taxon>Bdelloidea</taxon>
        <taxon>Philodinida</taxon>
        <taxon>Philodinidae</taxon>
        <taxon>Didymodactylos</taxon>
    </lineage>
</organism>
<dbReference type="Pfam" id="PF12796">
    <property type="entry name" value="Ank_2"/>
    <property type="match status" value="1"/>
</dbReference>